<reference evidence="5" key="1">
    <citation type="submission" date="2015-04" db="EMBL/GenBank/DDBJ databases">
        <title>The genome sequence of the plant pathogenic Rhizarian Plasmodiophora brassicae reveals insights in its biotrophic life cycle and the origin of chitin synthesis.</title>
        <authorList>
            <person name="Schwelm A."/>
            <person name="Fogelqvist J."/>
            <person name="Knaust A."/>
            <person name="Julke S."/>
            <person name="Lilja T."/>
            <person name="Dhandapani V."/>
            <person name="Bonilla-Rosso G."/>
            <person name="Karlsson M."/>
            <person name="Shevchenko A."/>
            <person name="Choi S.R."/>
            <person name="Kim H.G."/>
            <person name="Park J.Y."/>
            <person name="Lim Y.P."/>
            <person name="Ludwig-Muller J."/>
            <person name="Dixelius C."/>
        </authorList>
    </citation>
    <scope>NUCLEOTIDE SEQUENCE</scope>
    <source>
        <tissue evidence="5">Potato root galls</tissue>
    </source>
</reference>
<keyword evidence="1" id="KW-0479">Metal-binding</keyword>
<protein>
    <recommendedName>
        <fullName evidence="4">C3H1-type domain-containing protein</fullName>
    </recommendedName>
</protein>
<dbReference type="InterPro" id="IPR000571">
    <property type="entry name" value="Znf_CCCH"/>
</dbReference>
<keyword evidence="1" id="KW-0863">Zinc-finger</keyword>
<evidence type="ECO:0000256" key="1">
    <source>
        <dbReference type="PROSITE-ProRule" id="PRU00723"/>
    </source>
</evidence>
<feature type="zinc finger region" description="C3H1-type" evidence="1">
    <location>
        <begin position="234"/>
        <end position="260"/>
    </location>
</feature>
<evidence type="ECO:0000256" key="3">
    <source>
        <dbReference type="SAM" id="MobiDB-lite"/>
    </source>
</evidence>
<name>A0A0H5QGE4_9EUKA</name>
<feature type="region of interest" description="Disordered" evidence="3">
    <location>
        <begin position="136"/>
        <end position="172"/>
    </location>
</feature>
<keyword evidence="2" id="KW-0175">Coiled coil</keyword>
<feature type="domain" description="C3H1-type" evidence="4">
    <location>
        <begin position="234"/>
        <end position="260"/>
    </location>
</feature>
<dbReference type="PROSITE" id="PS50103">
    <property type="entry name" value="ZF_C3H1"/>
    <property type="match status" value="1"/>
</dbReference>
<organism evidence="5">
    <name type="scientific">Spongospora subterranea</name>
    <dbReference type="NCBI Taxonomy" id="70186"/>
    <lineage>
        <taxon>Eukaryota</taxon>
        <taxon>Sar</taxon>
        <taxon>Rhizaria</taxon>
        <taxon>Endomyxa</taxon>
        <taxon>Phytomyxea</taxon>
        <taxon>Plasmodiophorida</taxon>
        <taxon>Plasmodiophoridae</taxon>
        <taxon>Spongospora</taxon>
    </lineage>
</organism>
<accession>A0A0H5QGE4</accession>
<dbReference type="GO" id="GO:0008270">
    <property type="term" value="F:zinc ion binding"/>
    <property type="evidence" value="ECO:0007669"/>
    <property type="project" value="UniProtKB-KW"/>
</dbReference>
<feature type="coiled-coil region" evidence="2">
    <location>
        <begin position="13"/>
        <end position="40"/>
    </location>
</feature>
<evidence type="ECO:0000256" key="2">
    <source>
        <dbReference type="SAM" id="Coils"/>
    </source>
</evidence>
<evidence type="ECO:0000259" key="4">
    <source>
        <dbReference type="PROSITE" id="PS50103"/>
    </source>
</evidence>
<dbReference type="AlphaFoldDB" id="A0A0H5QGE4"/>
<keyword evidence="1" id="KW-0862">Zinc</keyword>
<proteinExistence type="predicted"/>
<dbReference type="EMBL" id="HACM01000578">
    <property type="protein sequence ID" value="CRZ01020.1"/>
    <property type="molecule type" value="Transcribed_RNA"/>
</dbReference>
<feature type="compositionally biased region" description="Basic and acidic residues" evidence="3">
    <location>
        <begin position="140"/>
        <end position="157"/>
    </location>
</feature>
<sequence length="285" mass="32889">MPVSTSSLHYSNINEFAQKFSRLQDDNDALRRQLSEERHARASAQAMLSHLLDQVQAEGVDVIHLAPDTSAYVQSADIRVFAERSVRFCEQMKDFASHILTFCPIPLKQDIENFEAVPLQSDCHLSICNGAEDEENFSSTERRVGGKPLEAQKDLFERRRRMSTPEPGEYREYLDSRPSEITSHWKRGKADYIEVSRRRSSRSRSLKQRHKSRLSESSSRYDVDSSRYYPAVNSYMDILCPRFNEGKCRLEQCNRLHICSFCSSEKHSVLSCPSYSSSKKSKNRK</sequence>
<feature type="region of interest" description="Disordered" evidence="3">
    <location>
        <begin position="196"/>
        <end position="219"/>
    </location>
</feature>
<evidence type="ECO:0000313" key="5">
    <source>
        <dbReference type="EMBL" id="CRZ01020.1"/>
    </source>
</evidence>
<feature type="compositionally biased region" description="Basic residues" evidence="3">
    <location>
        <begin position="198"/>
        <end position="212"/>
    </location>
</feature>